<feature type="domain" description="Ribose-phosphate pyrophosphokinase N-terminal" evidence="13">
    <location>
        <begin position="4"/>
        <end position="98"/>
    </location>
</feature>
<dbReference type="EMBL" id="LLZZ01000174">
    <property type="protein sequence ID" value="KTA96101.1"/>
    <property type="molecule type" value="Genomic_DNA"/>
</dbReference>
<feature type="region of interest" description="Disordered" evidence="12">
    <location>
        <begin position="109"/>
        <end position="141"/>
    </location>
</feature>
<evidence type="ECO:0000256" key="5">
    <source>
        <dbReference type="ARBA" id="ARBA00022723"/>
    </source>
</evidence>
<dbReference type="UniPathway" id="UPA00087">
    <property type="reaction ID" value="UER00172"/>
</dbReference>
<dbReference type="PANTHER" id="PTHR10210">
    <property type="entry name" value="RIBOSE-PHOSPHATE DIPHOSPHOKINASE FAMILY MEMBER"/>
    <property type="match status" value="1"/>
</dbReference>
<dbReference type="GO" id="GO:0005524">
    <property type="term" value="F:ATP binding"/>
    <property type="evidence" value="ECO:0007669"/>
    <property type="project" value="UniProtKB-KW"/>
</dbReference>
<dbReference type="OrthoDB" id="413572at2759"/>
<dbReference type="VEuPathDB" id="FungiDB:GW608_C04983"/>
<dbReference type="Gene3D" id="3.40.50.2020">
    <property type="match status" value="3"/>
</dbReference>
<proteinExistence type="inferred from homology"/>
<dbReference type="CDD" id="cd06223">
    <property type="entry name" value="PRTases_typeI"/>
    <property type="match status" value="1"/>
</dbReference>
<evidence type="ECO:0000256" key="6">
    <source>
        <dbReference type="ARBA" id="ARBA00022727"/>
    </source>
</evidence>
<dbReference type="InterPro" id="IPR029099">
    <property type="entry name" value="Pribosyltran_N"/>
</dbReference>
<keyword evidence="8 14" id="KW-0418">Kinase</keyword>
<dbReference type="Pfam" id="PF14572">
    <property type="entry name" value="Pribosyl_synth"/>
    <property type="match status" value="1"/>
</dbReference>
<name>A0A0W0CQ82_CANGB</name>
<keyword evidence="5" id="KW-0479">Metal-binding</keyword>
<evidence type="ECO:0000256" key="7">
    <source>
        <dbReference type="ARBA" id="ARBA00022741"/>
    </source>
</evidence>
<dbReference type="GO" id="GO:0006164">
    <property type="term" value="P:purine nucleotide biosynthetic process"/>
    <property type="evidence" value="ECO:0007669"/>
    <property type="project" value="TreeGrafter"/>
</dbReference>
<dbReference type="InterPro" id="IPR000842">
    <property type="entry name" value="PRib_PP_synth_CS"/>
</dbReference>
<evidence type="ECO:0000313" key="15">
    <source>
        <dbReference type="Proteomes" id="UP000054886"/>
    </source>
</evidence>
<evidence type="ECO:0000259" key="13">
    <source>
        <dbReference type="Pfam" id="PF13793"/>
    </source>
</evidence>
<keyword evidence="9" id="KW-0067">ATP-binding</keyword>
<organism evidence="14 15">
    <name type="scientific">Candida glabrata</name>
    <name type="common">Yeast</name>
    <name type="synonym">Torulopsis glabrata</name>
    <dbReference type="NCBI Taxonomy" id="5478"/>
    <lineage>
        <taxon>Eukaryota</taxon>
        <taxon>Fungi</taxon>
        <taxon>Dikarya</taxon>
        <taxon>Ascomycota</taxon>
        <taxon>Saccharomycotina</taxon>
        <taxon>Saccharomycetes</taxon>
        <taxon>Saccharomycetales</taxon>
        <taxon>Saccharomycetaceae</taxon>
        <taxon>Nakaseomyces</taxon>
    </lineage>
</organism>
<dbReference type="FunFam" id="3.40.50.2020:FF:000063">
    <property type="entry name" value="Phosphoribosylpyrophosphate synthetase"/>
    <property type="match status" value="1"/>
</dbReference>
<dbReference type="PhylomeDB" id="A0A0W0CQ82"/>
<evidence type="ECO:0000256" key="4">
    <source>
        <dbReference type="ARBA" id="ARBA00022679"/>
    </source>
</evidence>
<dbReference type="SMART" id="SM01400">
    <property type="entry name" value="Pribosyltran_N"/>
    <property type="match status" value="1"/>
</dbReference>
<dbReference type="EC" id="2.7.6.1" evidence="3"/>
<accession>A0A0W0CQ82</accession>
<comment type="caution">
    <text evidence="14">The sequence shown here is derived from an EMBL/GenBank/DDBJ whole genome shotgun (WGS) entry which is preliminary data.</text>
</comment>
<dbReference type="Proteomes" id="UP000054886">
    <property type="component" value="Unassembled WGS sequence"/>
</dbReference>
<dbReference type="VEuPathDB" id="FungiDB:GVI51_C04939"/>
<dbReference type="InterPro" id="IPR005946">
    <property type="entry name" value="Rib-P_diPkinase"/>
</dbReference>
<evidence type="ECO:0000256" key="1">
    <source>
        <dbReference type="ARBA" id="ARBA00002196"/>
    </source>
</evidence>
<dbReference type="SUPFAM" id="SSF53271">
    <property type="entry name" value="PRTase-like"/>
    <property type="match status" value="2"/>
</dbReference>
<evidence type="ECO:0000256" key="8">
    <source>
        <dbReference type="ARBA" id="ARBA00022777"/>
    </source>
</evidence>
<feature type="compositionally biased region" description="Polar residues" evidence="12">
    <location>
        <begin position="113"/>
        <end position="122"/>
    </location>
</feature>
<dbReference type="GO" id="GO:0006015">
    <property type="term" value="P:5-phosphoribose 1-diphosphate biosynthetic process"/>
    <property type="evidence" value="ECO:0007669"/>
    <property type="project" value="UniProtKB-UniPathway"/>
</dbReference>
<dbReference type="GO" id="GO:0002189">
    <property type="term" value="C:ribose phosphate diphosphokinase complex"/>
    <property type="evidence" value="ECO:0007669"/>
    <property type="project" value="EnsemblFungi"/>
</dbReference>
<dbReference type="VEuPathDB" id="FungiDB:CAGL0C05181g"/>
<dbReference type="GO" id="GO:0005737">
    <property type="term" value="C:cytoplasm"/>
    <property type="evidence" value="ECO:0007669"/>
    <property type="project" value="TreeGrafter"/>
</dbReference>
<evidence type="ECO:0000256" key="2">
    <source>
        <dbReference type="ARBA" id="ARBA00006478"/>
    </source>
</evidence>
<comment type="function">
    <text evidence="1">5-phosphoribose 1-diphosphate synthase involved in nucleotide, histidine, and tryptophan biosynthesis. Active in heteromultimeric complexes with other 5-phosphoribose 1-diphosphate synthases (PRS2, PRS3, PRS4 and PRS5).</text>
</comment>
<dbReference type="GO" id="GO:0004749">
    <property type="term" value="F:ribose phosphate diphosphokinase activity"/>
    <property type="evidence" value="ECO:0007669"/>
    <property type="project" value="UniProtKB-EC"/>
</dbReference>
<evidence type="ECO:0000256" key="3">
    <source>
        <dbReference type="ARBA" id="ARBA00013247"/>
    </source>
</evidence>
<dbReference type="FunFam" id="3.40.50.2020:FF:000076">
    <property type="entry name" value="Phosphoribosylpyrophosphate synthetase"/>
    <property type="match status" value="1"/>
</dbReference>
<dbReference type="VEuPathDB" id="FungiDB:B1J91_C05181g"/>
<sequence>MSNIVIFGGDSHPDLVKRICENLDIEPAKVTLGKFSNGETSVQLGSSVREKDVYVIQSGCGHVNDTFLQLLILISACKSSSASRVTAVMPYFCYSRQPDIPYTVKGAPIISNPKESNPTDSRPGTPGFKLMTQKPGSESPFKSLDTAIRSTIHMENPQPMRKPAPPTPQMSQSRIPVIPGGKAQPPSGSSNDAGEMFNAQNAGYKLWVVQAGTLIANLLTAAGADHVITMDLHDPQFPGFFDIPVDNLYCKPIVQGYIKHEIPDYKDAVIVSPDAGGAKRATAIADALELSFALIHKERRSQLLKGPPDASLSSGGGVPLSPKPLVANLNNASIAGPSSTEMRRSSSSASIHSNASQSSASKYIQTTMLVGDVRDKVCIIIDDLVDTSYTINRAAKLLKDQGAKKVYAIITHGIFSGDALTRIRSSKIDKLVISNSVPQDRTVSILGKDRVDVIDVSKVFGEAIRRIHNGESISMLFEHGW</sequence>
<dbReference type="NCBIfam" id="TIGR01251">
    <property type="entry name" value="ribP_PPkin"/>
    <property type="match status" value="1"/>
</dbReference>
<dbReference type="GO" id="GO:0000287">
    <property type="term" value="F:magnesium ion binding"/>
    <property type="evidence" value="ECO:0007669"/>
    <property type="project" value="InterPro"/>
</dbReference>
<keyword evidence="7" id="KW-0547">Nucleotide-binding</keyword>
<dbReference type="GO" id="GO:0009156">
    <property type="term" value="P:ribonucleoside monophosphate biosynthetic process"/>
    <property type="evidence" value="ECO:0007669"/>
    <property type="project" value="InterPro"/>
</dbReference>
<dbReference type="GO" id="GO:0097268">
    <property type="term" value="C:cytoophidium"/>
    <property type="evidence" value="ECO:0007669"/>
    <property type="project" value="EnsemblFungi"/>
</dbReference>
<keyword evidence="10" id="KW-0460">Magnesium</keyword>
<evidence type="ECO:0000256" key="10">
    <source>
        <dbReference type="ARBA" id="ARBA00022842"/>
    </source>
</evidence>
<protein>
    <recommendedName>
        <fullName evidence="3">ribose-phosphate diphosphokinase</fullName>
        <ecNumber evidence="3">2.7.6.1</ecNumber>
    </recommendedName>
</protein>
<evidence type="ECO:0000256" key="11">
    <source>
        <dbReference type="ARBA" id="ARBA00049535"/>
    </source>
</evidence>
<dbReference type="AlphaFoldDB" id="A0A0W0CQ82"/>
<comment type="similarity">
    <text evidence="2">Belongs to the ribose-phosphate pyrophosphokinase family.</text>
</comment>
<reference evidence="14 15" key="1">
    <citation type="submission" date="2015-10" db="EMBL/GenBank/DDBJ databases">
        <title>Draft genomes sequences of Candida glabrata isolates 1A, 1B, 2A, 2B, 3A and 3B.</title>
        <authorList>
            <person name="Haavelsrud O.E."/>
            <person name="Gaustad P."/>
        </authorList>
    </citation>
    <scope>NUCLEOTIDE SEQUENCE [LARGE SCALE GENOMIC DNA]</scope>
    <source>
        <strain evidence="14">910700640</strain>
    </source>
</reference>
<dbReference type="Pfam" id="PF13793">
    <property type="entry name" value="Pribosyltran_N"/>
    <property type="match status" value="1"/>
</dbReference>
<dbReference type="GO" id="GO:0016301">
    <property type="term" value="F:kinase activity"/>
    <property type="evidence" value="ECO:0007669"/>
    <property type="project" value="UniProtKB-KW"/>
</dbReference>
<comment type="catalytic activity">
    <reaction evidence="11">
        <text>D-ribose 5-phosphate + ATP = 5-phospho-alpha-D-ribose 1-diphosphate + AMP + H(+)</text>
        <dbReference type="Rhea" id="RHEA:15609"/>
        <dbReference type="ChEBI" id="CHEBI:15378"/>
        <dbReference type="ChEBI" id="CHEBI:30616"/>
        <dbReference type="ChEBI" id="CHEBI:58017"/>
        <dbReference type="ChEBI" id="CHEBI:78346"/>
        <dbReference type="ChEBI" id="CHEBI:456215"/>
        <dbReference type="EC" id="2.7.6.1"/>
    </reaction>
</comment>
<dbReference type="InterPro" id="IPR000836">
    <property type="entry name" value="PRTase_dom"/>
</dbReference>
<gene>
    <name evidence="14" type="ORF">AO440_000582</name>
</gene>
<keyword evidence="4" id="KW-0808">Transferase</keyword>
<dbReference type="PANTHER" id="PTHR10210:SF36">
    <property type="entry name" value="RIBOSE-PHOSPHATE PYROPHOSPHOKINASE 5"/>
    <property type="match status" value="1"/>
</dbReference>
<dbReference type="OMA" id="TCDLHES"/>
<dbReference type="InterPro" id="IPR029057">
    <property type="entry name" value="PRTase-like"/>
</dbReference>
<dbReference type="PROSITE" id="PS00114">
    <property type="entry name" value="PRPP_SYNTHASE"/>
    <property type="match status" value="1"/>
</dbReference>
<evidence type="ECO:0000313" key="14">
    <source>
        <dbReference type="EMBL" id="KTA96101.1"/>
    </source>
</evidence>
<dbReference type="VEuPathDB" id="FungiDB:GWK60_C04697"/>
<evidence type="ECO:0000256" key="9">
    <source>
        <dbReference type="ARBA" id="ARBA00022840"/>
    </source>
</evidence>
<keyword evidence="6" id="KW-0545">Nucleotide biosynthesis</keyword>
<evidence type="ECO:0000256" key="12">
    <source>
        <dbReference type="SAM" id="MobiDB-lite"/>
    </source>
</evidence>